<feature type="transmembrane region" description="Helical" evidence="1">
    <location>
        <begin position="75"/>
        <end position="96"/>
    </location>
</feature>
<dbReference type="RefSeq" id="WP_144773085.1">
    <property type="nucleotide sequence ID" value="NZ_RXIR01000009.1"/>
</dbReference>
<evidence type="ECO:0000313" key="3">
    <source>
        <dbReference type="Proteomes" id="UP000336646"/>
    </source>
</evidence>
<keyword evidence="1" id="KW-1133">Transmembrane helix</keyword>
<protein>
    <submittedName>
        <fullName evidence="2">Uncharacterized protein</fullName>
    </submittedName>
</protein>
<dbReference type="Proteomes" id="UP000336646">
    <property type="component" value="Unassembled WGS sequence"/>
</dbReference>
<proteinExistence type="predicted"/>
<sequence>MSSHASTAPETRELGALVDAHPAAPAPTRRRRFREWATARPFSAGLFMILGGTVILTPAYLSLEVSNLQAQISTMSGVPTLLIGVLLIASGLMAWFQRAGRILTGLTALILGVVAVPTSNFGGFMLGSLLAVMGGALVPEPPEPPQIPGLSLDPPVPIAGMGTPGGTPFIVQADSTQLTGNIKLSVVTLDTALGPRRAIRIDADRVDLDNLRVQFPAAKAGIADHWLRSGPGQITTLTGNFHIIVASMNVTPEIAGVASPVPLNIRTDMAPDQLAAELQKVGLGTPDAISERIRMLNGTMETYYISSDRLQGASGGTIMQ</sequence>
<name>A0A6C1TXG4_9CORY</name>
<feature type="transmembrane region" description="Helical" evidence="1">
    <location>
        <begin position="108"/>
        <end position="138"/>
    </location>
</feature>
<dbReference type="InterPro" id="IPR046096">
    <property type="entry name" value="DUF6114"/>
</dbReference>
<organism evidence="2 3">
    <name type="scientific">Corynebacterium sanguinis</name>
    <dbReference type="NCBI Taxonomy" id="2594913"/>
    <lineage>
        <taxon>Bacteria</taxon>
        <taxon>Bacillati</taxon>
        <taxon>Actinomycetota</taxon>
        <taxon>Actinomycetes</taxon>
        <taxon>Mycobacteriales</taxon>
        <taxon>Corynebacteriaceae</taxon>
        <taxon>Corynebacterium</taxon>
    </lineage>
</organism>
<dbReference type="AlphaFoldDB" id="A0A6C1TXG4"/>
<dbReference type="Pfam" id="PF19609">
    <property type="entry name" value="DUF6114"/>
    <property type="match status" value="1"/>
</dbReference>
<feature type="transmembrane region" description="Helical" evidence="1">
    <location>
        <begin position="39"/>
        <end position="63"/>
    </location>
</feature>
<accession>A0A6C1TXG4</accession>
<dbReference type="OrthoDB" id="2374834at2"/>
<comment type="caution">
    <text evidence="2">The sequence shown here is derived from an EMBL/GenBank/DDBJ whole genome shotgun (WGS) entry which is preliminary data.</text>
</comment>
<keyword evidence="1" id="KW-0812">Transmembrane</keyword>
<evidence type="ECO:0000256" key="1">
    <source>
        <dbReference type="SAM" id="Phobius"/>
    </source>
</evidence>
<reference evidence="2 3" key="1">
    <citation type="submission" date="2018-12" db="EMBL/GenBank/DDBJ databases">
        <title>Corynebacterium sanguinis sp. nov., a clinically-associated and environmental corynebacterium.</title>
        <authorList>
            <person name="Gonzales-Siles L."/>
            <person name="Jaen-Luchoro D."/>
            <person name="Cardew S."/>
            <person name="Inganas E."/>
            <person name="Ohlen M."/>
            <person name="Jensie-Markopolous S."/>
            <person name="Pinyeiro-Iglesias B."/>
            <person name="Molin K."/>
            <person name="Skovbjerg S."/>
            <person name="Svensson-Stadler L."/>
            <person name="Funke G."/>
            <person name="Moore E.R.B."/>
        </authorList>
    </citation>
    <scope>NUCLEOTIDE SEQUENCE [LARGE SCALE GENOMIC DNA]</scope>
    <source>
        <strain evidence="2 3">58734</strain>
    </source>
</reference>
<keyword evidence="1" id="KW-0472">Membrane</keyword>
<evidence type="ECO:0000313" key="2">
    <source>
        <dbReference type="EMBL" id="TVS28825.1"/>
    </source>
</evidence>
<gene>
    <name evidence="2" type="ORF">EKI59_05720</name>
</gene>
<dbReference type="EMBL" id="RXIR01000009">
    <property type="protein sequence ID" value="TVS28825.1"/>
    <property type="molecule type" value="Genomic_DNA"/>
</dbReference>